<gene>
    <name evidence="1" type="ORF">NDU88_005463</name>
</gene>
<comment type="caution">
    <text evidence="1">The sequence shown here is derived from an EMBL/GenBank/DDBJ whole genome shotgun (WGS) entry which is preliminary data.</text>
</comment>
<proteinExistence type="predicted"/>
<dbReference type="PROSITE" id="PS51257">
    <property type="entry name" value="PROKAR_LIPOPROTEIN"/>
    <property type="match status" value="1"/>
</dbReference>
<organism evidence="1 2">
    <name type="scientific">Pleurodeles waltl</name>
    <name type="common">Iberian ribbed newt</name>
    <dbReference type="NCBI Taxonomy" id="8319"/>
    <lineage>
        <taxon>Eukaryota</taxon>
        <taxon>Metazoa</taxon>
        <taxon>Chordata</taxon>
        <taxon>Craniata</taxon>
        <taxon>Vertebrata</taxon>
        <taxon>Euteleostomi</taxon>
        <taxon>Amphibia</taxon>
        <taxon>Batrachia</taxon>
        <taxon>Caudata</taxon>
        <taxon>Salamandroidea</taxon>
        <taxon>Salamandridae</taxon>
        <taxon>Pleurodelinae</taxon>
        <taxon>Pleurodeles</taxon>
    </lineage>
</organism>
<name>A0AAV7QET4_PLEWA</name>
<protein>
    <submittedName>
        <fullName evidence="1">Uncharacterized protein</fullName>
    </submittedName>
</protein>
<keyword evidence="2" id="KW-1185">Reference proteome</keyword>
<evidence type="ECO:0000313" key="2">
    <source>
        <dbReference type="Proteomes" id="UP001066276"/>
    </source>
</evidence>
<dbReference type="Proteomes" id="UP001066276">
    <property type="component" value="Chromosome 6"/>
</dbReference>
<evidence type="ECO:0000313" key="1">
    <source>
        <dbReference type="EMBL" id="KAJ1139086.1"/>
    </source>
</evidence>
<reference evidence="1" key="1">
    <citation type="journal article" date="2022" name="bioRxiv">
        <title>Sequencing and chromosome-scale assembly of the giantPleurodeles waltlgenome.</title>
        <authorList>
            <person name="Brown T."/>
            <person name="Elewa A."/>
            <person name="Iarovenko S."/>
            <person name="Subramanian E."/>
            <person name="Araus A.J."/>
            <person name="Petzold A."/>
            <person name="Susuki M."/>
            <person name="Suzuki K.-i.T."/>
            <person name="Hayashi T."/>
            <person name="Toyoda A."/>
            <person name="Oliveira C."/>
            <person name="Osipova E."/>
            <person name="Leigh N.D."/>
            <person name="Simon A."/>
            <person name="Yun M.H."/>
        </authorList>
    </citation>
    <scope>NUCLEOTIDE SEQUENCE</scope>
    <source>
        <strain evidence="1">20211129_DDA</strain>
        <tissue evidence="1">Liver</tissue>
    </source>
</reference>
<accession>A0AAV7QET4</accession>
<dbReference type="AlphaFoldDB" id="A0AAV7QET4"/>
<sequence length="134" mass="14189">MSLRLCRAPAPIGAQPRHGPQVRPTFTSVLVLGSCRQLHRYQGSSCTRGVRAGNGAVQLYCRSRNGDVSWNVVLPRPGAAAPTSVPLKAASLDMSCLLIPDRLEVSALRAVCGFVLGFLNTVKLQISALPAPAL</sequence>
<dbReference type="EMBL" id="JANPWB010000010">
    <property type="protein sequence ID" value="KAJ1139086.1"/>
    <property type="molecule type" value="Genomic_DNA"/>
</dbReference>